<dbReference type="InterPro" id="IPR006366">
    <property type="entry name" value="CobA/CysG_C"/>
</dbReference>
<evidence type="ECO:0000256" key="5">
    <source>
        <dbReference type="ARBA" id="ARBA00023244"/>
    </source>
</evidence>
<dbReference type="NCBIfam" id="TIGR01469">
    <property type="entry name" value="cobA_cysG_Cterm"/>
    <property type="match status" value="1"/>
</dbReference>
<dbReference type="InterPro" id="IPR000878">
    <property type="entry name" value="4pyrrol_Mease"/>
</dbReference>
<dbReference type="InterPro" id="IPR050161">
    <property type="entry name" value="Siro_Cobalamin_biosynth"/>
</dbReference>
<feature type="domain" description="Tetrapyrrole methylase" evidence="9">
    <location>
        <begin position="7"/>
        <end position="213"/>
    </location>
</feature>
<evidence type="ECO:0000256" key="2">
    <source>
        <dbReference type="ARBA" id="ARBA00022603"/>
    </source>
</evidence>
<dbReference type="CDD" id="cd11642">
    <property type="entry name" value="SUMT"/>
    <property type="match status" value="1"/>
</dbReference>
<keyword evidence="5" id="KW-0627">Porphyrin biosynthesis</keyword>
<sequence length="241" mass="26433">MAKQKGKVYLVGAGTGNVAHLTVKAYNILKSSQVLVYDALVDIELLRLLPPDCLKLEMGKRGGKPSTPQKYINQLLIKYCHQGMQVIRLKSGDPFIFGRCTSEIYALKTAGCKFEVVPGISSALAAPLLASIPLTDPIMSRCFAVLTAHEPDSLDWDVLSRINTLVVLMGGKSLGEIVCQLLKNHRSSNTPVAIIRWAGTNQQRVWTGTLSNILEKTGEEKLSPSIIVIGEVVELRKYLQF</sequence>
<keyword evidence="10" id="KW-0456">Lyase</keyword>
<dbReference type="EMBL" id="CAIY01000047">
    <property type="protein sequence ID" value="CCH67578.1"/>
    <property type="molecule type" value="Genomic_DNA"/>
</dbReference>
<dbReference type="PROSITE" id="PS00840">
    <property type="entry name" value="SUMT_2"/>
    <property type="match status" value="1"/>
</dbReference>
<proteinExistence type="inferred from homology"/>
<dbReference type="Gene3D" id="3.40.1010.10">
    <property type="entry name" value="Cobalt-precorrin-4 Transmethylase, Domain 1"/>
    <property type="match status" value="1"/>
</dbReference>
<evidence type="ECO:0000256" key="8">
    <source>
        <dbReference type="RuleBase" id="RU003960"/>
    </source>
</evidence>
<reference evidence="10 11" key="1">
    <citation type="submission" date="2012-05" db="EMBL/GenBank/DDBJ databases">
        <authorList>
            <person name="Hilton J."/>
        </authorList>
    </citation>
    <scope>NUCLEOTIDE SEQUENCE [LARGE SCALE GENOMIC DNA]</scope>
    <source>
        <strain evidence="10 11">HH01</strain>
    </source>
</reference>
<dbReference type="Proteomes" id="UP000053051">
    <property type="component" value="Unassembled WGS sequence"/>
</dbReference>
<keyword evidence="3 8" id="KW-0808">Transferase</keyword>
<dbReference type="STRING" id="1165094.RINTHH_14230"/>
<evidence type="ECO:0000256" key="7">
    <source>
        <dbReference type="ARBA" id="ARBA00054030"/>
    </source>
</evidence>
<keyword evidence="11" id="KW-1185">Reference proteome</keyword>
<dbReference type="PANTHER" id="PTHR45790">
    <property type="entry name" value="SIROHEME SYNTHASE-RELATED"/>
    <property type="match status" value="1"/>
</dbReference>
<comment type="caution">
    <text evidence="10">The sequence shown here is derived from an EMBL/GenBank/DDBJ whole genome shotgun (WGS) entry which is preliminary data.</text>
</comment>
<dbReference type="GO" id="GO:0016829">
    <property type="term" value="F:lyase activity"/>
    <property type="evidence" value="ECO:0007669"/>
    <property type="project" value="UniProtKB-KW"/>
</dbReference>
<dbReference type="FunFam" id="3.40.1010.10:FF:000001">
    <property type="entry name" value="Siroheme synthase"/>
    <property type="match status" value="1"/>
</dbReference>
<evidence type="ECO:0000256" key="3">
    <source>
        <dbReference type="ARBA" id="ARBA00022679"/>
    </source>
</evidence>
<evidence type="ECO:0000259" key="9">
    <source>
        <dbReference type="Pfam" id="PF00590"/>
    </source>
</evidence>
<dbReference type="SUPFAM" id="SSF53790">
    <property type="entry name" value="Tetrapyrrole methylase"/>
    <property type="match status" value="1"/>
</dbReference>
<dbReference type="Gene3D" id="3.30.950.10">
    <property type="entry name" value="Methyltransferase, Cobalt-precorrin-4 Transmethylase, Domain 2"/>
    <property type="match status" value="1"/>
</dbReference>
<dbReference type="InterPro" id="IPR003043">
    <property type="entry name" value="Uropor_MeTrfase_CS"/>
</dbReference>
<dbReference type="InterPro" id="IPR035996">
    <property type="entry name" value="4pyrrol_Methylase_sf"/>
</dbReference>
<gene>
    <name evidence="10" type="ORF">RINTHH_14230</name>
</gene>
<dbReference type="RefSeq" id="WP_008234313.1">
    <property type="nucleotide sequence ID" value="NZ_CAIY01000047.1"/>
</dbReference>
<comment type="pathway">
    <text evidence="6">Porphyrin-containing compound metabolism.</text>
</comment>
<dbReference type="AlphaFoldDB" id="M1X0L8"/>
<dbReference type="OrthoDB" id="9815856at2"/>
<reference evidence="11" key="2">
    <citation type="submission" date="2016-01" db="EMBL/GenBank/DDBJ databases">
        <title>Diatom-associated endosymboitic cyanobacterium lacks core nitrogen metabolism enzymes.</title>
        <authorList>
            <person name="Hilton J.A."/>
            <person name="Foster R.A."/>
            <person name="Tripp H.J."/>
            <person name="Carter B.J."/>
            <person name="Zehr J.P."/>
            <person name="Villareal T.A."/>
        </authorList>
    </citation>
    <scope>NUCLEOTIDE SEQUENCE [LARGE SCALE GENOMIC DNA]</scope>
    <source>
        <strain evidence="11">HH01</strain>
    </source>
</reference>
<dbReference type="InterPro" id="IPR014776">
    <property type="entry name" value="4pyrrole_Mease_sub2"/>
</dbReference>
<protein>
    <recommendedName>
        <fullName evidence="1">uroporphyrinogen-III C-methyltransferase</fullName>
        <ecNumber evidence="1">2.1.1.107</ecNumber>
    </recommendedName>
</protein>
<organism evidence="10 11">
    <name type="scientific">Richelia intracellularis HH01</name>
    <dbReference type="NCBI Taxonomy" id="1165094"/>
    <lineage>
        <taxon>Bacteria</taxon>
        <taxon>Bacillati</taxon>
        <taxon>Cyanobacteriota</taxon>
        <taxon>Cyanophyceae</taxon>
        <taxon>Nostocales</taxon>
        <taxon>Nostocaceae</taxon>
        <taxon>Richelia</taxon>
    </lineage>
</organism>
<dbReference type="InterPro" id="IPR014777">
    <property type="entry name" value="4pyrrole_Mease_sub1"/>
</dbReference>
<dbReference type="NCBIfam" id="NF004790">
    <property type="entry name" value="PRK06136.1"/>
    <property type="match status" value="1"/>
</dbReference>
<evidence type="ECO:0000256" key="4">
    <source>
        <dbReference type="ARBA" id="ARBA00022691"/>
    </source>
</evidence>
<comment type="function">
    <text evidence="7">Catalyzes the two successive C-2 and C-7 methylation reactions involved in the conversion of uroporphyrinogen III to precorrin-2 via the intermediate formation of precorrin-1. It is a step in the biosynthesis of both cobalamin (vitamin B12) and siroheme.</text>
</comment>
<keyword evidence="4" id="KW-0949">S-adenosyl-L-methionine</keyword>
<dbReference type="EC" id="2.1.1.107" evidence="1"/>
<keyword evidence="2 8" id="KW-0489">Methyltransferase</keyword>
<dbReference type="GO" id="GO:0019354">
    <property type="term" value="P:siroheme biosynthetic process"/>
    <property type="evidence" value="ECO:0007669"/>
    <property type="project" value="InterPro"/>
</dbReference>
<comment type="similarity">
    <text evidence="8">Belongs to the precorrin methyltransferase family.</text>
</comment>
<evidence type="ECO:0000256" key="6">
    <source>
        <dbReference type="ARBA" id="ARBA00023444"/>
    </source>
</evidence>
<evidence type="ECO:0000313" key="11">
    <source>
        <dbReference type="Proteomes" id="UP000053051"/>
    </source>
</evidence>
<dbReference type="GO" id="GO:0004851">
    <property type="term" value="F:uroporphyrin-III C-methyltransferase activity"/>
    <property type="evidence" value="ECO:0007669"/>
    <property type="project" value="UniProtKB-EC"/>
</dbReference>
<dbReference type="GO" id="GO:0032259">
    <property type="term" value="P:methylation"/>
    <property type="evidence" value="ECO:0007669"/>
    <property type="project" value="UniProtKB-KW"/>
</dbReference>
<accession>M1X0L8</accession>
<evidence type="ECO:0000313" key="10">
    <source>
        <dbReference type="EMBL" id="CCH67578.1"/>
    </source>
</evidence>
<dbReference type="Pfam" id="PF00590">
    <property type="entry name" value="TP_methylase"/>
    <property type="match status" value="1"/>
</dbReference>
<name>M1X0L8_9NOST</name>
<dbReference type="PANTHER" id="PTHR45790:SF3">
    <property type="entry name" value="S-ADENOSYL-L-METHIONINE-DEPENDENT UROPORPHYRINOGEN III METHYLTRANSFERASE, CHLOROPLASTIC"/>
    <property type="match status" value="1"/>
</dbReference>
<evidence type="ECO:0000256" key="1">
    <source>
        <dbReference type="ARBA" id="ARBA00012162"/>
    </source>
</evidence>